<dbReference type="EMBL" id="JNVM01000067">
    <property type="protein sequence ID" value="KEQ21640.1"/>
    <property type="molecule type" value="Genomic_DNA"/>
</dbReference>
<sequence>MRDMLQSAVLSITLISGALATAAAAPFAIGSELMATGMGQVISQASTASGPLLSGEAVSPAPPTALSGSAPQTKPPQDTAAGSGLPQTDGNPVLTFPVISDIHVQSWEDASHKKLVRVLNDLNEINPSADTLVINGDLTEGMPEDYAKLKELMQSAPHPESVLYNIGNHEFYKAWYSSRTHWNPNGFPNGETEQASISRFLAFSGENKVYYEKSIKGYHFIFLGSEQYRQSDQANAEDAYLSPEQLEWLKQTLKKDAGANKPVFVFLHQPLPATVAGTHFCCTNSRAVIQHQELKAILSQYPQVIYFSSHSHWELNQPDTLVRDGFTMVNTASVSETWTSDGKGAEKLKGKQESEGLYVEVYPDRVRIKGRDFYRKQWIPEAQFTVPAGQKK</sequence>
<dbReference type="OrthoDB" id="1645838at2"/>
<dbReference type="PANTHER" id="PTHR43143:SF1">
    <property type="entry name" value="SERINE_THREONINE-PROTEIN PHOSPHATASE CPPED1"/>
    <property type="match status" value="1"/>
</dbReference>
<keyword evidence="5" id="KW-1185">Reference proteome</keyword>
<dbReference type="eggNOG" id="COG1409">
    <property type="taxonomic scope" value="Bacteria"/>
</dbReference>
<name>A0A081NT67_9BACL</name>
<feature type="domain" description="Calcineurin-like phosphoesterase" evidence="3">
    <location>
        <begin position="98"/>
        <end position="313"/>
    </location>
</feature>
<comment type="caution">
    <text evidence="4">The sequence shown here is derived from an EMBL/GenBank/DDBJ whole genome shotgun (WGS) entry which is preliminary data.</text>
</comment>
<dbReference type="GO" id="GO:0016787">
    <property type="term" value="F:hydrolase activity"/>
    <property type="evidence" value="ECO:0007669"/>
    <property type="project" value="UniProtKB-KW"/>
</dbReference>
<dbReference type="SUPFAM" id="SSF56300">
    <property type="entry name" value="Metallo-dependent phosphatases"/>
    <property type="match status" value="1"/>
</dbReference>
<dbReference type="AlphaFoldDB" id="A0A081NT67"/>
<feature type="region of interest" description="Disordered" evidence="1">
    <location>
        <begin position="53"/>
        <end position="87"/>
    </location>
</feature>
<gene>
    <name evidence="4" type="ORF">ET33_34280</name>
</gene>
<dbReference type="InterPro" id="IPR051918">
    <property type="entry name" value="STPP_CPPED1"/>
</dbReference>
<evidence type="ECO:0000256" key="1">
    <source>
        <dbReference type="SAM" id="MobiDB-lite"/>
    </source>
</evidence>
<protein>
    <submittedName>
        <fullName evidence="4">Phosphohydrolase</fullName>
    </submittedName>
</protein>
<keyword evidence="2" id="KW-0732">Signal</keyword>
<dbReference type="PANTHER" id="PTHR43143">
    <property type="entry name" value="METALLOPHOSPHOESTERASE, CALCINEURIN SUPERFAMILY"/>
    <property type="match status" value="1"/>
</dbReference>
<feature type="chain" id="PRO_5038640135" evidence="2">
    <location>
        <begin position="21"/>
        <end position="392"/>
    </location>
</feature>
<feature type="compositionally biased region" description="Polar residues" evidence="1">
    <location>
        <begin position="66"/>
        <end position="76"/>
    </location>
</feature>
<proteinExistence type="predicted"/>
<dbReference type="Pfam" id="PF00149">
    <property type="entry name" value="Metallophos"/>
    <property type="match status" value="1"/>
</dbReference>
<dbReference type="Proteomes" id="UP000028123">
    <property type="component" value="Unassembled WGS sequence"/>
</dbReference>
<evidence type="ECO:0000259" key="3">
    <source>
        <dbReference type="Pfam" id="PF00149"/>
    </source>
</evidence>
<dbReference type="InterPro" id="IPR029052">
    <property type="entry name" value="Metallo-depent_PP-like"/>
</dbReference>
<evidence type="ECO:0000313" key="5">
    <source>
        <dbReference type="Proteomes" id="UP000028123"/>
    </source>
</evidence>
<dbReference type="InterPro" id="IPR004843">
    <property type="entry name" value="Calcineurin-like_PHP"/>
</dbReference>
<organism evidence="4 5">
    <name type="scientific">Paenibacillus tyrfis</name>
    <dbReference type="NCBI Taxonomy" id="1501230"/>
    <lineage>
        <taxon>Bacteria</taxon>
        <taxon>Bacillati</taxon>
        <taxon>Bacillota</taxon>
        <taxon>Bacilli</taxon>
        <taxon>Bacillales</taxon>
        <taxon>Paenibacillaceae</taxon>
        <taxon>Paenibacillus</taxon>
    </lineage>
</organism>
<dbReference type="RefSeq" id="WP_036693786.1">
    <property type="nucleotide sequence ID" value="NZ_JNVM01000067.1"/>
</dbReference>
<keyword evidence="4" id="KW-0378">Hydrolase</keyword>
<dbReference type="Gene3D" id="3.60.21.10">
    <property type="match status" value="1"/>
</dbReference>
<evidence type="ECO:0000256" key="2">
    <source>
        <dbReference type="SAM" id="SignalP"/>
    </source>
</evidence>
<feature type="signal peptide" evidence="2">
    <location>
        <begin position="1"/>
        <end position="20"/>
    </location>
</feature>
<evidence type="ECO:0000313" key="4">
    <source>
        <dbReference type="EMBL" id="KEQ21640.1"/>
    </source>
</evidence>
<accession>A0A081NT67</accession>
<reference evidence="4 5" key="1">
    <citation type="submission" date="2014-06" db="EMBL/GenBank/DDBJ databases">
        <title>Draft genome sequence of Paenibacillus sp. MSt1.</title>
        <authorList>
            <person name="Aw Y.K."/>
            <person name="Ong K.S."/>
            <person name="Gan H.M."/>
            <person name="Lee S.M."/>
        </authorList>
    </citation>
    <scope>NUCLEOTIDE SEQUENCE [LARGE SCALE GENOMIC DNA]</scope>
    <source>
        <strain evidence="4 5">MSt1</strain>
    </source>
</reference>